<evidence type="ECO:0000313" key="8">
    <source>
        <dbReference type="Proteomes" id="UP000626795"/>
    </source>
</evidence>
<dbReference type="Pfam" id="PF04829">
    <property type="entry name" value="PT-VENN"/>
    <property type="match status" value="1"/>
</dbReference>
<evidence type="ECO:0000256" key="1">
    <source>
        <dbReference type="ARBA" id="ARBA00004219"/>
    </source>
</evidence>
<evidence type="ECO:0000313" key="7">
    <source>
        <dbReference type="EMBL" id="VTY02389.1"/>
    </source>
</evidence>
<reference evidence="7" key="1">
    <citation type="submission" date="2019-05" db="EMBL/GenBank/DDBJ databases">
        <authorList>
            <person name="Hibberd M."/>
        </authorList>
    </citation>
    <scope>NUCLEOTIDE SEQUENCE</scope>
    <source>
        <strain evidence="7">Neisseria_subflava_BgEED23</strain>
    </source>
</reference>
<keyword evidence="4" id="KW-0843">Virulence</keyword>
<dbReference type="EMBL" id="CABFLZ010000002">
    <property type="protein sequence ID" value="VTY02389.1"/>
    <property type="molecule type" value="Genomic_DNA"/>
</dbReference>
<accession>A0A9X9QXF6</accession>
<dbReference type="Proteomes" id="UP000626795">
    <property type="component" value="Unassembled WGS sequence"/>
</dbReference>
<dbReference type="Pfam" id="PF04830">
    <property type="entry name" value="DUF637"/>
    <property type="match status" value="1"/>
</dbReference>
<dbReference type="InterPro" id="IPR006914">
    <property type="entry name" value="VENN_dom"/>
</dbReference>
<protein>
    <recommendedName>
        <fullName evidence="9">Toxin CdiA</fullName>
    </recommendedName>
</protein>
<proteinExistence type="predicted"/>
<dbReference type="InterPro" id="IPR006915">
    <property type="entry name" value="DUF637_hemagglutn_put"/>
</dbReference>
<evidence type="ECO:0000259" key="6">
    <source>
        <dbReference type="Pfam" id="PF04830"/>
    </source>
</evidence>
<evidence type="ECO:0000256" key="4">
    <source>
        <dbReference type="ARBA" id="ARBA00023026"/>
    </source>
</evidence>
<keyword evidence="3" id="KW-1266">Target cell cytoplasm</keyword>
<keyword evidence="2" id="KW-0800">Toxin</keyword>
<dbReference type="GO" id="GO:0090729">
    <property type="term" value="F:toxin activity"/>
    <property type="evidence" value="ECO:0007669"/>
    <property type="project" value="UniProtKB-KW"/>
</dbReference>
<sequence length="1041" mass="111146">MNAAEKTWNELQSPVKALVERKQSLQQALLTVSQPGRGHENQGSTLSGQNIKLLAAGGIRIQGSKVAATQQANIQAAGFLPAPAAEERQEGRLQSAIDISGVFDTFEYGQQGSDKYAYAIFSRPSEISGKTGVTLSAPNANENSRISLSAADIEAENGKIKIQSYGNQYYYAGQGELFTFDKHSYKTGKFYNRKHITEIKEHKNAKADPVNLSASQGIEIKSGGSIDVYATQFDAPKGAVHIEAGRKLTLRAVDEINYNKLDSHKKRKFLGITYDKVHDTTTHTMKTALPSRVVAESANLQSDWDAKLQGTQFETTLGGAVIRTGVGDQARADAKIILEGIKSSIYTETVSSSKSALWQKQAGRGSNIETLQLPSFTGPVAPVLSAPGGYIVDIPKGNLKTEIEKLAKQPEYAYLKQLQVAKNVNWNQVQLAYDKWDYKQEGLTGAGAAIIALAVTVVTSGVGNGAALGLNGAAAAATDAAFASLASQASVSLINNKGDVGKTLKELGRSSTVKNLVVAAATAGVADKIGVSALNNVSDKQWGNNLTVNLANAGSAALINTAVNGGSLKDNLEANIFAALVNTAHGEAASKIKQLDQHYITHKIAHAIAGCAAAAANKGKCQDGAIGAAVGEIVGEALTNGKNPATLTAKEREQILAYSKLVAGTVSGVVGGDVNAAANAAKVAIENNLLFQEEYALREKLIKKAKGKGLLSLDWGSLTEQEARQFIYLIEKDRYSNQLLDRYQKNPSSLNNQEKNILAYFINQTSGGNTAWAASILKTPQSMGNLTIPSKDINNTLSKAYQTLSRYDSFDYKSAVAAQPALYLLNGPLGFSVKAATVAAGGYNIGQGAKAISNGEYLHGTVQVVNGTLMVAGSVSAQAAISAKPTPVTRYLSNDSAPALRQALTAESQRVRMKLPEEYRQIGNLTIAKIDVKGLPQRMEAFSSFQKGEHGFISLPETKIFKPISVDKYHNIASPPRGTLRNIDGEYKLLETIAQQLGNNRNVSGRIDLFTELKACQSCSNVILEFRNRYPNIQLNIFTGK</sequence>
<evidence type="ECO:0000256" key="2">
    <source>
        <dbReference type="ARBA" id="ARBA00022656"/>
    </source>
</evidence>
<evidence type="ECO:0008006" key="9">
    <source>
        <dbReference type="Google" id="ProtNLM"/>
    </source>
</evidence>
<keyword evidence="8" id="KW-1185">Reference proteome</keyword>
<feature type="domain" description="DUF637" evidence="6">
    <location>
        <begin position="477"/>
        <end position="628"/>
    </location>
</feature>
<evidence type="ECO:0000259" key="5">
    <source>
        <dbReference type="Pfam" id="PF04829"/>
    </source>
</evidence>
<dbReference type="AlphaFoldDB" id="A0A9X9QXF6"/>
<name>A0A9X9QXF6_NEISU</name>
<gene>
    <name evidence="7" type="ORF">ONOEEDHL_01601</name>
</gene>
<comment type="caution">
    <text evidence="7">The sequence shown here is derived from an EMBL/GenBank/DDBJ whole genome shotgun (WGS) entry which is preliminary data.</text>
</comment>
<comment type="subcellular location">
    <subcellularLocation>
        <location evidence="1">Target cell</location>
        <location evidence="1">Target cell cytoplasm</location>
    </subcellularLocation>
</comment>
<dbReference type="InterPro" id="IPR032721">
    <property type="entry name" value="Toxin-deaminase"/>
</dbReference>
<evidence type="ECO:0000256" key="3">
    <source>
        <dbReference type="ARBA" id="ARBA00022913"/>
    </source>
</evidence>
<feature type="domain" description="VENN motif-containing" evidence="5">
    <location>
        <begin position="645"/>
        <end position="691"/>
    </location>
</feature>
<dbReference type="Pfam" id="PF14424">
    <property type="entry name" value="Toxin-deaminase"/>
    <property type="match status" value="1"/>
</dbReference>
<organism evidence="7 8">
    <name type="scientific">Neisseria subflava</name>
    <dbReference type="NCBI Taxonomy" id="28449"/>
    <lineage>
        <taxon>Bacteria</taxon>
        <taxon>Pseudomonadati</taxon>
        <taxon>Pseudomonadota</taxon>
        <taxon>Betaproteobacteria</taxon>
        <taxon>Neisseriales</taxon>
        <taxon>Neisseriaceae</taxon>
        <taxon>Neisseria</taxon>
    </lineage>
</organism>